<reference evidence="13 14" key="1">
    <citation type="submission" date="2016-03" db="EMBL/GenBank/DDBJ databases">
        <authorList>
            <person name="Devillers H."/>
        </authorList>
    </citation>
    <scope>NUCLEOTIDE SEQUENCE [LARGE SCALE GENOMIC DNA]</scope>
    <source>
        <strain evidence="13">CBS 11717</strain>
    </source>
</reference>
<keyword evidence="4" id="KW-0808">Transferase</keyword>
<feature type="binding site" evidence="10">
    <location>
        <position position="232"/>
    </location>
    <ligand>
        <name>S-adenosyl-L-methionine</name>
        <dbReference type="ChEBI" id="CHEBI:59789"/>
    </ligand>
</feature>
<gene>
    <name evidence="13" type="ORF">LAMI_0B06766G</name>
</gene>
<feature type="binding site" evidence="10">
    <location>
        <position position="246"/>
    </location>
    <ligand>
        <name>S-adenosyl-L-methionine</name>
        <dbReference type="ChEBI" id="CHEBI:59789"/>
    </ligand>
</feature>
<dbReference type="GO" id="GO:0005634">
    <property type="term" value="C:nucleus"/>
    <property type="evidence" value="ECO:0007669"/>
    <property type="project" value="TreeGrafter"/>
</dbReference>
<evidence type="ECO:0000256" key="2">
    <source>
        <dbReference type="ARBA" id="ARBA00020451"/>
    </source>
</evidence>
<accession>A0A1G4IWS0</accession>
<dbReference type="CDD" id="cd18089">
    <property type="entry name" value="SPOUT_Trm10-like"/>
    <property type="match status" value="1"/>
</dbReference>
<dbReference type="PANTHER" id="PTHR13563:SF13">
    <property type="entry name" value="TRNA METHYLTRANSFERASE 10 HOMOLOG A"/>
    <property type="match status" value="1"/>
</dbReference>
<name>A0A1G4IWS0_9SACH</name>
<evidence type="ECO:0000256" key="10">
    <source>
        <dbReference type="PIRSR" id="PIRSR016323-2"/>
    </source>
</evidence>
<evidence type="ECO:0000256" key="8">
    <source>
        <dbReference type="ARBA" id="ARBA00048434"/>
    </source>
</evidence>
<comment type="catalytic activity">
    <reaction evidence="8">
        <text>guanosine(9) in tRNA + S-adenosyl-L-methionine = N(1)-methylguanosine(9) in tRNA + S-adenosyl-L-homocysteine + H(+)</text>
        <dbReference type="Rhea" id="RHEA:43156"/>
        <dbReference type="Rhea" id="RHEA-COMP:10367"/>
        <dbReference type="Rhea" id="RHEA-COMP:10368"/>
        <dbReference type="ChEBI" id="CHEBI:15378"/>
        <dbReference type="ChEBI" id="CHEBI:57856"/>
        <dbReference type="ChEBI" id="CHEBI:59789"/>
        <dbReference type="ChEBI" id="CHEBI:73542"/>
        <dbReference type="ChEBI" id="CHEBI:74269"/>
        <dbReference type="EC" id="2.1.1.221"/>
    </reaction>
</comment>
<dbReference type="InterPro" id="IPR007356">
    <property type="entry name" value="tRNA_m1G_MeTrfase_euk"/>
</dbReference>
<dbReference type="InterPro" id="IPR038459">
    <property type="entry name" value="MT_TRM10-typ_sf"/>
</dbReference>
<evidence type="ECO:0000313" key="13">
    <source>
        <dbReference type="EMBL" id="SCU81554.1"/>
    </source>
</evidence>
<dbReference type="Proteomes" id="UP000191024">
    <property type="component" value="Chromosome B"/>
</dbReference>
<evidence type="ECO:0000256" key="5">
    <source>
        <dbReference type="ARBA" id="ARBA00022691"/>
    </source>
</evidence>
<evidence type="ECO:0000256" key="3">
    <source>
        <dbReference type="ARBA" id="ARBA00022603"/>
    </source>
</evidence>
<evidence type="ECO:0000313" key="14">
    <source>
        <dbReference type="Proteomes" id="UP000191024"/>
    </source>
</evidence>
<dbReference type="GO" id="GO:0052905">
    <property type="term" value="F:tRNA (guanosine(9)-N1)-methyltransferase activity"/>
    <property type="evidence" value="ECO:0007669"/>
    <property type="project" value="UniProtKB-EC"/>
</dbReference>
<dbReference type="PANTHER" id="PTHR13563">
    <property type="entry name" value="TRNA (GUANINE-9-) METHYLTRANSFERASE"/>
    <property type="match status" value="1"/>
</dbReference>
<protein>
    <recommendedName>
        <fullName evidence="2">tRNA (guanine(9)-N1)-methyltransferase</fullName>
        <ecNumber evidence="1">2.1.1.221</ecNumber>
    </recommendedName>
    <alternativeName>
        <fullName evidence="7">tRNA methyltransferase 10</fullName>
    </alternativeName>
    <alternativeName>
        <fullName evidence="6">tRNA(m1G9)-methyltransferase</fullName>
    </alternativeName>
</protein>
<dbReference type="PIRSF" id="PIRSF016323">
    <property type="entry name" value="tRNA_m1G_mtfrase_met"/>
    <property type="match status" value="1"/>
</dbReference>
<evidence type="ECO:0000256" key="9">
    <source>
        <dbReference type="PIRSR" id="PIRSR016323-1"/>
    </source>
</evidence>
<evidence type="ECO:0000256" key="4">
    <source>
        <dbReference type="ARBA" id="ARBA00022679"/>
    </source>
</evidence>
<proteinExistence type="predicted"/>
<dbReference type="PROSITE" id="PS51675">
    <property type="entry name" value="SAM_MT_TRM10"/>
    <property type="match status" value="1"/>
</dbReference>
<dbReference type="AlphaFoldDB" id="A0A1G4IWS0"/>
<feature type="active site" description="Proton acceptor" evidence="9">
    <location>
        <position position="224"/>
    </location>
</feature>
<feature type="region of interest" description="Disordered" evidence="11">
    <location>
        <begin position="24"/>
        <end position="49"/>
    </location>
</feature>
<dbReference type="GO" id="GO:0002939">
    <property type="term" value="P:tRNA N1-guanine methylation"/>
    <property type="evidence" value="ECO:0007669"/>
    <property type="project" value="TreeGrafter"/>
</dbReference>
<keyword evidence="14" id="KW-1185">Reference proteome</keyword>
<dbReference type="Gene3D" id="3.40.1280.30">
    <property type="match status" value="1"/>
</dbReference>
<feature type="compositionally biased region" description="Acidic residues" evidence="11">
    <location>
        <begin position="310"/>
        <end position="326"/>
    </location>
</feature>
<sequence length="326" mass="37871">MSLLKTIKTRTNPKNLIDLSMSEELSPPETPIRNFSGSPLPPVPEGMSKKQWKKICKRKRFEETKEKYYEVRREKKLKARLARRAKIQEFLDRGEEVPEELKRKPRKNLNQQDSGIKILIDCSFDDLMNDREIVSLSTQLTRAYSWNKRENYFADVKVTGFDKRLKVRFEKDLENSNFGEWKNFEFVENATLPTENAIYLTADADDTIEKLEPGVTYIVGGIVDKNRHKSLCYNKAKELGIRTRKLPISQFVNVHGRHVLTTAHVVQLMLKYFDHRDWKEAFESVLPQRKLEETTEGVLQGNPGDGSDQSGEEDKEQDSEEDIDDA</sequence>
<dbReference type="GO" id="GO:0000049">
    <property type="term" value="F:tRNA binding"/>
    <property type="evidence" value="ECO:0007669"/>
    <property type="project" value="TreeGrafter"/>
</dbReference>
<dbReference type="EC" id="2.1.1.221" evidence="1"/>
<evidence type="ECO:0000256" key="1">
    <source>
        <dbReference type="ARBA" id="ARBA00012797"/>
    </source>
</evidence>
<feature type="binding site" evidence="10">
    <location>
        <position position="220"/>
    </location>
    <ligand>
        <name>S-adenosyl-L-methionine</name>
        <dbReference type="ChEBI" id="CHEBI:59789"/>
    </ligand>
</feature>
<evidence type="ECO:0000259" key="12">
    <source>
        <dbReference type="PROSITE" id="PS51675"/>
    </source>
</evidence>
<organism evidence="13 14">
    <name type="scientific">Lachancea mirantina</name>
    <dbReference type="NCBI Taxonomy" id="1230905"/>
    <lineage>
        <taxon>Eukaryota</taxon>
        <taxon>Fungi</taxon>
        <taxon>Dikarya</taxon>
        <taxon>Ascomycota</taxon>
        <taxon>Saccharomycotina</taxon>
        <taxon>Saccharomycetes</taxon>
        <taxon>Saccharomycetales</taxon>
        <taxon>Saccharomycetaceae</taxon>
        <taxon>Lachancea</taxon>
    </lineage>
</organism>
<keyword evidence="3" id="KW-0489">Methyltransferase</keyword>
<feature type="binding site" evidence="10">
    <location>
        <position position="200"/>
    </location>
    <ligand>
        <name>S-adenosyl-L-methionine</name>
        <dbReference type="ChEBI" id="CHEBI:59789"/>
    </ligand>
</feature>
<evidence type="ECO:0000256" key="11">
    <source>
        <dbReference type="SAM" id="MobiDB-lite"/>
    </source>
</evidence>
<feature type="domain" description="SAM-dependent MTase TRM10-type" evidence="12">
    <location>
        <begin position="104"/>
        <end position="293"/>
    </location>
</feature>
<dbReference type="EMBL" id="LT598464">
    <property type="protein sequence ID" value="SCU81554.1"/>
    <property type="molecule type" value="Genomic_DNA"/>
</dbReference>
<keyword evidence="5" id="KW-0949">S-adenosyl-L-methionine</keyword>
<dbReference type="InterPro" id="IPR028564">
    <property type="entry name" value="MT_TRM10-typ"/>
</dbReference>
<evidence type="ECO:0000256" key="6">
    <source>
        <dbReference type="ARBA" id="ARBA00031792"/>
    </source>
</evidence>
<feature type="region of interest" description="Disordered" evidence="11">
    <location>
        <begin position="290"/>
        <end position="326"/>
    </location>
</feature>
<dbReference type="STRING" id="1230905.A0A1G4IWS0"/>
<evidence type="ECO:0000256" key="7">
    <source>
        <dbReference type="ARBA" id="ARBA00032166"/>
    </source>
</evidence>
<dbReference type="InterPro" id="IPR016653">
    <property type="entry name" value="TRM10/TRM10A"/>
</dbReference>
<dbReference type="OrthoDB" id="278300at2759"/>